<organism evidence="1 2">
    <name type="scientific">Fusarium venenatum</name>
    <dbReference type="NCBI Taxonomy" id="56646"/>
    <lineage>
        <taxon>Eukaryota</taxon>
        <taxon>Fungi</taxon>
        <taxon>Dikarya</taxon>
        <taxon>Ascomycota</taxon>
        <taxon>Pezizomycotina</taxon>
        <taxon>Sordariomycetes</taxon>
        <taxon>Hypocreomycetidae</taxon>
        <taxon>Hypocreales</taxon>
        <taxon>Nectriaceae</taxon>
        <taxon>Fusarium</taxon>
    </lineage>
</organism>
<accession>A0A2L2TS26</accession>
<evidence type="ECO:0000313" key="2">
    <source>
        <dbReference type="Proteomes" id="UP000245910"/>
    </source>
</evidence>
<evidence type="ECO:0000313" key="1">
    <source>
        <dbReference type="EMBL" id="CEI66536.1"/>
    </source>
</evidence>
<sequence length="30" mass="3602">MDDYNDIWIIPYSDKDTYPTNHEPQSKTTI</sequence>
<name>A0A2L2TS26_9HYPO</name>
<protein>
    <submittedName>
        <fullName evidence="1">Uncharacterized protein</fullName>
    </submittedName>
</protein>
<dbReference type="EMBL" id="LN649229">
    <property type="protein sequence ID" value="CEI66536.1"/>
    <property type="molecule type" value="Genomic_DNA"/>
</dbReference>
<dbReference type="Proteomes" id="UP000245910">
    <property type="component" value="Chromosome I"/>
</dbReference>
<reference evidence="2" key="1">
    <citation type="submission" date="2014-10" db="EMBL/GenBank/DDBJ databases">
        <authorList>
            <person name="King R."/>
        </authorList>
    </citation>
    <scope>NUCLEOTIDE SEQUENCE [LARGE SCALE GENOMIC DNA]</scope>
    <source>
        <strain evidence="2">A3/5</strain>
    </source>
</reference>
<dbReference type="AlphaFoldDB" id="A0A2L2TS26"/>
<keyword evidence="2" id="KW-1185">Reference proteome</keyword>
<proteinExistence type="predicted"/>